<reference evidence="2 3" key="1">
    <citation type="journal article" date="2024" name="G3 (Bethesda)">
        <title>Genome assembly of Hibiscus sabdariffa L. provides insights into metabolisms of medicinal natural products.</title>
        <authorList>
            <person name="Kim T."/>
        </authorList>
    </citation>
    <scope>NUCLEOTIDE SEQUENCE [LARGE SCALE GENOMIC DNA]</scope>
    <source>
        <strain evidence="2">TK-2024</strain>
        <tissue evidence="2">Old leaves</tissue>
    </source>
</reference>
<organism evidence="2 3">
    <name type="scientific">Hibiscus sabdariffa</name>
    <name type="common">roselle</name>
    <dbReference type="NCBI Taxonomy" id="183260"/>
    <lineage>
        <taxon>Eukaryota</taxon>
        <taxon>Viridiplantae</taxon>
        <taxon>Streptophyta</taxon>
        <taxon>Embryophyta</taxon>
        <taxon>Tracheophyta</taxon>
        <taxon>Spermatophyta</taxon>
        <taxon>Magnoliopsida</taxon>
        <taxon>eudicotyledons</taxon>
        <taxon>Gunneridae</taxon>
        <taxon>Pentapetalae</taxon>
        <taxon>rosids</taxon>
        <taxon>malvids</taxon>
        <taxon>Malvales</taxon>
        <taxon>Malvaceae</taxon>
        <taxon>Malvoideae</taxon>
        <taxon>Hibiscus</taxon>
    </lineage>
</organism>
<keyword evidence="3" id="KW-1185">Reference proteome</keyword>
<dbReference type="Proteomes" id="UP001396334">
    <property type="component" value="Unassembled WGS sequence"/>
</dbReference>
<keyword evidence="1" id="KW-0812">Transmembrane</keyword>
<evidence type="ECO:0000313" key="2">
    <source>
        <dbReference type="EMBL" id="KAK9015538.1"/>
    </source>
</evidence>
<keyword evidence="1" id="KW-0472">Membrane</keyword>
<gene>
    <name evidence="2" type="ORF">V6N11_006640</name>
</gene>
<sequence length="91" mass="9818">MLSGSKSFLSYGILFVFCLLNDFGPGFIPPNLVLSPCRFTASLSQVPEDPSSEIKVVSQCEHMTEKVGSSSSMVLLFHSSYCGADMNSKST</sequence>
<evidence type="ECO:0008006" key="4">
    <source>
        <dbReference type="Google" id="ProtNLM"/>
    </source>
</evidence>
<dbReference type="EMBL" id="JBBPBN010000021">
    <property type="protein sequence ID" value="KAK9015538.1"/>
    <property type="molecule type" value="Genomic_DNA"/>
</dbReference>
<evidence type="ECO:0000256" key="1">
    <source>
        <dbReference type="SAM" id="Phobius"/>
    </source>
</evidence>
<feature type="transmembrane region" description="Helical" evidence="1">
    <location>
        <begin position="7"/>
        <end position="28"/>
    </location>
</feature>
<proteinExistence type="predicted"/>
<protein>
    <recommendedName>
        <fullName evidence="4">Secreted protein</fullName>
    </recommendedName>
</protein>
<name>A0ABR2RRK0_9ROSI</name>
<keyword evidence="1" id="KW-1133">Transmembrane helix</keyword>
<comment type="caution">
    <text evidence="2">The sequence shown here is derived from an EMBL/GenBank/DDBJ whole genome shotgun (WGS) entry which is preliminary data.</text>
</comment>
<accession>A0ABR2RRK0</accession>
<evidence type="ECO:0000313" key="3">
    <source>
        <dbReference type="Proteomes" id="UP001396334"/>
    </source>
</evidence>